<organism evidence="2 3">
    <name type="scientific">Tanacetum coccineum</name>
    <dbReference type="NCBI Taxonomy" id="301880"/>
    <lineage>
        <taxon>Eukaryota</taxon>
        <taxon>Viridiplantae</taxon>
        <taxon>Streptophyta</taxon>
        <taxon>Embryophyta</taxon>
        <taxon>Tracheophyta</taxon>
        <taxon>Spermatophyta</taxon>
        <taxon>Magnoliopsida</taxon>
        <taxon>eudicotyledons</taxon>
        <taxon>Gunneridae</taxon>
        <taxon>Pentapetalae</taxon>
        <taxon>asterids</taxon>
        <taxon>campanulids</taxon>
        <taxon>Asterales</taxon>
        <taxon>Asteraceae</taxon>
        <taxon>Asteroideae</taxon>
        <taxon>Anthemideae</taxon>
        <taxon>Anthemidinae</taxon>
        <taxon>Tanacetum</taxon>
    </lineage>
</organism>
<protein>
    <submittedName>
        <fullName evidence="2">Retrovirus-related pol polyprotein from transposon RE2</fullName>
    </submittedName>
</protein>
<sequence>MDVHNAFLHGDLEEEVFKKLPPGLNKGKHGEACKLRKLNEVQLNVLVYVDGLIISGNDSKAITQFKTYLSDCFHMKDLGNLKYFLGVEVAR</sequence>
<evidence type="ECO:0000259" key="1">
    <source>
        <dbReference type="Pfam" id="PF07727"/>
    </source>
</evidence>
<dbReference type="Proteomes" id="UP001151760">
    <property type="component" value="Unassembled WGS sequence"/>
</dbReference>
<feature type="domain" description="Reverse transcriptase Ty1/copia-type" evidence="1">
    <location>
        <begin position="39"/>
        <end position="90"/>
    </location>
</feature>
<dbReference type="SUPFAM" id="SSF56672">
    <property type="entry name" value="DNA/RNA polymerases"/>
    <property type="match status" value="1"/>
</dbReference>
<proteinExistence type="predicted"/>
<gene>
    <name evidence="2" type="ORF">Tco_1080685</name>
</gene>
<accession>A0ABQ5HVG2</accession>
<keyword evidence="3" id="KW-1185">Reference proteome</keyword>
<evidence type="ECO:0000313" key="3">
    <source>
        <dbReference type="Proteomes" id="UP001151760"/>
    </source>
</evidence>
<comment type="caution">
    <text evidence="2">The sequence shown here is derived from an EMBL/GenBank/DDBJ whole genome shotgun (WGS) entry which is preliminary data.</text>
</comment>
<dbReference type="InterPro" id="IPR013103">
    <property type="entry name" value="RVT_2"/>
</dbReference>
<reference evidence="2" key="1">
    <citation type="journal article" date="2022" name="Int. J. Mol. Sci.">
        <title>Draft Genome of Tanacetum Coccineum: Genomic Comparison of Closely Related Tanacetum-Family Plants.</title>
        <authorList>
            <person name="Yamashiro T."/>
            <person name="Shiraishi A."/>
            <person name="Nakayama K."/>
            <person name="Satake H."/>
        </authorList>
    </citation>
    <scope>NUCLEOTIDE SEQUENCE</scope>
</reference>
<dbReference type="EMBL" id="BQNB010020055">
    <property type="protein sequence ID" value="GJT91840.1"/>
    <property type="molecule type" value="Genomic_DNA"/>
</dbReference>
<dbReference type="Pfam" id="PF07727">
    <property type="entry name" value="RVT_2"/>
    <property type="match status" value="1"/>
</dbReference>
<name>A0ABQ5HVG2_9ASTR</name>
<evidence type="ECO:0000313" key="2">
    <source>
        <dbReference type="EMBL" id="GJT91840.1"/>
    </source>
</evidence>
<dbReference type="InterPro" id="IPR043502">
    <property type="entry name" value="DNA/RNA_pol_sf"/>
</dbReference>
<reference evidence="2" key="2">
    <citation type="submission" date="2022-01" db="EMBL/GenBank/DDBJ databases">
        <authorList>
            <person name="Yamashiro T."/>
            <person name="Shiraishi A."/>
            <person name="Satake H."/>
            <person name="Nakayama K."/>
        </authorList>
    </citation>
    <scope>NUCLEOTIDE SEQUENCE</scope>
</reference>